<feature type="transmembrane region" description="Helical" evidence="4">
    <location>
        <begin position="77"/>
        <end position="105"/>
    </location>
</feature>
<keyword evidence="1" id="KW-0378">Hydrolase</keyword>
<name>A0A4R5DEM7_9ACTN</name>
<dbReference type="SUPFAM" id="SSF63817">
    <property type="entry name" value="Sortase"/>
    <property type="match status" value="1"/>
</dbReference>
<dbReference type="Gene3D" id="2.40.260.10">
    <property type="entry name" value="Sortase"/>
    <property type="match status" value="1"/>
</dbReference>
<dbReference type="Proteomes" id="UP000294739">
    <property type="component" value="Unassembled WGS sequence"/>
</dbReference>
<feature type="region of interest" description="Disordered" evidence="3">
    <location>
        <begin position="1"/>
        <end position="74"/>
    </location>
</feature>
<feature type="compositionally biased region" description="Basic residues" evidence="3">
    <location>
        <begin position="13"/>
        <end position="40"/>
    </location>
</feature>
<dbReference type="EMBL" id="SMKZ01000014">
    <property type="protein sequence ID" value="TDE10390.1"/>
    <property type="molecule type" value="Genomic_DNA"/>
</dbReference>
<keyword evidence="6" id="KW-1185">Reference proteome</keyword>
<dbReference type="InterPro" id="IPR005754">
    <property type="entry name" value="Sortase"/>
</dbReference>
<evidence type="ECO:0000313" key="6">
    <source>
        <dbReference type="Proteomes" id="UP000294739"/>
    </source>
</evidence>
<gene>
    <name evidence="5" type="ORF">E1269_11890</name>
</gene>
<dbReference type="CDD" id="cd05830">
    <property type="entry name" value="Sortase_E"/>
    <property type="match status" value="1"/>
</dbReference>
<feature type="active site" description="Acyl-thioester intermediate" evidence="2">
    <location>
        <position position="270"/>
    </location>
</feature>
<evidence type="ECO:0000313" key="5">
    <source>
        <dbReference type="EMBL" id="TDE10390.1"/>
    </source>
</evidence>
<organism evidence="5 6">
    <name type="scientific">Jiangella asiatica</name>
    <dbReference type="NCBI Taxonomy" id="2530372"/>
    <lineage>
        <taxon>Bacteria</taxon>
        <taxon>Bacillati</taxon>
        <taxon>Actinomycetota</taxon>
        <taxon>Actinomycetes</taxon>
        <taxon>Jiangellales</taxon>
        <taxon>Jiangellaceae</taxon>
        <taxon>Jiangella</taxon>
    </lineage>
</organism>
<feature type="compositionally biased region" description="Polar residues" evidence="3">
    <location>
        <begin position="41"/>
        <end position="55"/>
    </location>
</feature>
<dbReference type="GO" id="GO:0016787">
    <property type="term" value="F:hydrolase activity"/>
    <property type="evidence" value="ECO:0007669"/>
    <property type="project" value="UniProtKB-KW"/>
</dbReference>
<keyword evidence="4" id="KW-1133">Transmembrane helix</keyword>
<evidence type="ECO:0000256" key="4">
    <source>
        <dbReference type="SAM" id="Phobius"/>
    </source>
</evidence>
<comment type="caution">
    <text evidence="5">The sequence shown here is derived from an EMBL/GenBank/DDBJ whole genome shotgun (WGS) entry which is preliminary data.</text>
</comment>
<keyword evidence="4" id="KW-0472">Membrane</keyword>
<dbReference type="Pfam" id="PF04203">
    <property type="entry name" value="Sortase"/>
    <property type="match status" value="1"/>
</dbReference>
<protein>
    <submittedName>
        <fullName evidence="5">Class E sortase</fullName>
    </submittedName>
</protein>
<dbReference type="InterPro" id="IPR023365">
    <property type="entry name" value="Sortase_dom-sf"/>
</dbReference>
<keyword evidence="4" id="KW-0812">Transmembrane</keyword>
<proteinExistence type="predicted"/>
<dbReference type="InParanoid" id="A0A4R5DEM7"/>
<feature type="active site" description="Proton donor/acceptor" evidence="2">
    <location>
        <position position="194"/>
    </location>
</feature>
<reference evidence="5 6" key="1">
    <citation type="submission" date="2019-03" db="EMBL/GenBank/DDBJ databases">
        <title>Draft genome sequences of novel Actinobacteria.</title>
        <authorList>
            <person name="Sahin N."/>
            <person name="Ay H."/>
            <person name="Saygin H."/>
        </authorList>
    </citation>
    <scope>NUCLEOTIDE SEQUENCE [LARGE SCALE GENOMIC DNA]</scope>
    <source>
        <strain evidence="5 6">5K138</strain>
    </source>
</reference>
<accession>A0A4R5DEM7</accession>
<evidence type="ECO:0000256" key="1">
    <source>
        <dbReference type="ARBA" id="ARBA00022801"/>
    </source>
</evidence>
<sequence length="292" mass="31834">MDKGSDKRSGPSHPRRPVRLLAMHRKATRGRRRAPRRRNAPQHSANNAPQRSVNQAAEGGVRNAPQRGVKSAPQRSVAALVAGGVGEFMLTAGAIVLLFVVYTLWGTGIQTANAQDDLRDQLGLDTGQLEKDPIPLDQLELGDAYGIIRIPRFGDDWEWIIVQGTEDGDLKNGPGHYLDSVDPGQLGNFAIAAHRSGHGEPMAEFPELRVGDVVEIETATGTFVYQLDDAPNGDPDGNRIDITETWVVDPVPGEPEDTKPTERRITLTTCWPRWGSSHRMYATGVLIGGEEV</sequence>
<dbReference type="OrthoDB" id="5242879at2"/>
<dbReference type="InterPro" id="IPR042003">
    <property type="entry name" value="Sortase_E"/>
</dbReference>
<dbReference type="AlphaFoldDB" id="A0A4R5DEM7"/>
<evidence type="ECO:0000256" key="2">
    <source>
        <dbReference type="PIRSR" id="PIRSR605754-1"/>
    </source>
</evidence>
<dbReference type="NCBIfam" id="NF033747">
    <property type="entry name" value="class_E_sortase"/>
    <property type="match status" value="1"/>
</dbReference>
<dbReference type="InterPro" id="IPR053465">
    <property type="entry name" value="Sortase_Class_E"/>
</dbReference>
<evidence type="ECO:0000256" key="3">
    <source>
        <dbReference type="SAM" id="MobiDB-lite"/>
    </source>
</evidence>